<evidence type="ECO:0000313" key="3">
    <source>
        <dbReference type="EMBL" id="CAK9021981.1"/>
    </source>
</evidence>
<feature type="non-terminal residue" evidence="3">
    <location>
        <position position="1"/>
    </location>
</feature>
<dbReference type="PROSITE" id="PS50084">
    <property type="entry name" value="KH_TYPE_1"/>
    <property type="match status" value="1"/>
</dbReference>
<reference evidence="3 4" key="1">
    <citation type="submission" date="2024-02" db="EMBL/GenBank/DDBJ databases">
        <authorList>
            <person name="Chen Y."/>
            <person name="Shah S."/>
            <person name="Dougan E. K."/>
            <person name="Thang M."/>
            <person name="Chan C."/>
        </authorList>
    </citation>
    <scope>NUCLEOTIDE SEQUENCE [LARGE SCALE GENOMIC DNA]</scope>
</reference>
<feature type="non-terminal residue" evidence="3">
    <location>
        <position position="65"/>
    </location>
</feature>
<proteinExistence type="predicted"/>
<accession>A0ABP0K628</accession>
<evidence type="ECO:0000256" key="2">
    <source>
        <dbReference type="SAM" id="MobiDB-lite"/>
    </source>
</evidence>
<evidence type="ECO:0000256" key="1">
    <source>
        <dbReference type="PROSITE-ProRule" id="PRU00117"/>
    </source>
</evidence>
<evidence type="ECO:0000313" key="4">
    <source>
        <dbReference type="Proteomes" id="UP001642484"/>
    </source>
</evidence>
<feature type="region of interest" description="Disordered" evidence="2">
    <location>
        <begin position="1"/>
        <end position="24"/>
    </location>
</feature>
<evidence type="ECO:0008006" key="5">
    <source>
        <dbReference type="Google" id="ProtNLM"/>
    </source>
</evidence>
<protein>
    <recommendedName>
        <fullName evidence="5">K Homology domain-containing protein</fullName>
    </recommendedName>
</protein>
<gene>
    <name evidence="3" type="ORF">CCMP2556_LOCUS14647</name>
</gene>
<name>A0ABP0K628_9DINO</name>
<keyword evidence="4" id="KW-1185">Reference proteome</keyword>
<dbReference type="Proteomes" id="UP001642484">
    <property type="component" value="Unassembled WGS sequence"/>
</dbReference>
<sequence length="65" mass="7174">ADFDSRSRSPRGRGGVNAIPLGRYEPPETEARLSDEGARVWILHSDAAKVIGRSGRALREIENRT</sequence>
<comment type="caution">
    <text evidence="3">The sequence shown here is derived from an EMBL/GenBank/DDBJ whole genome shotgun (WGS) entry which is preliminary data.</text>
</comment>
<dbReference type="EMBL" id="CAXAMN010007558">
    <property type="protein sequence ID" value="CAK9021981.1"/>
    <property type="molecule type" value="Genomic_DNA"/>
</dbReference>
<organism evidence="3 4">
    <name type="scientific">Durusdinium trenchii</name>
    <dbReference type="NCBI Taxonomy" id="1381693"/>
    <lineage>
        <taxon>Eukaryota</taxon>
        <taxon>Sar</taxon>
        <taxon>Alveolata</taxon>
        <taxon>Dinophyceae</taxon>
        <taxon>Suessiales</taxon>
        <taxon>Symbiodiniaceae</taxon>
        <taxon>Durusdinium</taxon>
    </lineage>
</organism>
<keyword evidence="1" id="KW-0694">RNA-binding</keyword>